<proteinExistence type="predicted"/>
<dbReference type="Proteomes" id="UP000202170">
    <property type="component" value="Segment"/>
</dbReference>
<accession>A0A1B3AYH6</accession>
<dbReference type="EMBL" id="KX557272">
    <property type="protein sequence ID" value="AOE43800.1"/>
    <property type="molecule type" value="Genomic_DNA"/>
</dbReference>
<evidence type="ECO:0008006" key="3">
    <source>
        <dbReference type="Google" id="ProtNLM"/>
    </source>
</evidence>
<dbReference type="Pfam" id="PF01503">
    <property type="entry name" value="PRA-PH"/>
    <property type="match status" value="1"/>
</dbReference>
<dbReference type="RefSeq" id="YP_009287579.1">
    <property type="nucleotide sequence ID" value="NC_031074.1"/>
</dbReference>
<dbReference type="Gene3D" id="1.10.3420.10">
    <property type="entry name" value="putative ntp pyrophosphohydrolase like domain"/>
    <property type="match status" value="1"/>
</dbReference>
<evidence type="ECO:0000313" key="2">
    <source>
        <dbReference type="Proteomes" id="UP000202170"/>
    </source>
</evidence>
<reference evidence="2" key="1">
    <citation type="submission" date="2016-07" db="EMBL/GenBank/DDBJ databases">
        <authorList>
            <person name="Florea S."/>
            <person name="Webb J.S."/>
            <person name="Jaromczyk J."/>
            <person name="Schardl C.L."/>
        </authorList>
    </citation>
    <scope>NUCLEOTIDE SEQUENCE [LARGE SCALE GENOMIC DNA]</scope>
</reference>
<dbReference type="KEGG" id="vg:29080375"/>
<keyword evidence="2" id="KW-1185">Reference proteome</keyword>
<name>A0A1B3AYH6_9CAUD</name>
<dbReference type="SUPFAM" id="SSF101386">
    <property type="entry name" value="all-alpha NTP pyrophosphatases"/>
    <property type="match status" value="1"/>
</dbReference>
<evidence type="ECO:0000313" key="1">
    <source>
        <dbReference type="EMBL" id="AOE43800.1"/>
    </source>
</evidence>
<organism evidence="1 2">
    <name type="scientific">Gordonia phage Bantam</name>
    <dbReference type="NCBI Taxonomy" id="1887641"/>
    <lineage>
        <taxon>Viruses</taxon>
        <taxon>Duplodnaviria</taxon>
        <taxon>Heunggongvirae</taxon>
        <taxon>Uroviricota</taxon>
        <taxon>Caudoviricetes</taxon>
        <taxon>Bantamvirus</taxon>
        <taxon>Bantamvirus bantam</taxon>
    </lineage>
</organism>
<gene>
    <name evidence="1" type="primary">111</name>
    <name evidence="1" type="ORF">SEA_BANTAM_111</name>
</gene>
<dbReference type="InterPro" id="IPR021130">
    <property type="entry name" value="PRib-ATP_PPHydrolase-like"/>
</dbReference>
<dbReference type="InterPro" id="IPR023292">
    <property type="entry name" value="NTP_PyroPHydrolase-like_dom_sf"/>
</dbReference>
<sequence length="161" mass="16945">MSVFTDVQKFHDAAEVERPSGPVVHPIPYGVSAHQAKMVAIHLELAATSAFHASKSSPDSVALRRIRLMVEELHETIDAMIKGDLPKIADGLADCGVVNAGTADEYGIDLDAVHALVQDANMAKANPETGKFDKDPAGKIIKPEGWTAPDAAIAELVGVAA</sequence>
<dbReference type="GeneID" id="29080375"/>
<protein>
    <recommendedName>
        <fullName evidence="3">MazG-like nucleotide pyrophosphohydrolase</fullName>
    </recommendedName>
</protein>